<proteinExistence type="predicted"/>
<dbReference type="GO" id="GO:0008237">
    <property type="term" value="F:metallopeptidase activity"/>
    <property type="evidence" value="ECO:0007669"/>
    <property type="project" value="InterPro"/>
</dbReference>
<accession>A0A516SAK8</accession>
<evidence type="ECO:0000313" key="1">
    <source>
        <dbReference type="EMBL" id="QDQ25185.1"/>
    </source>
</evidence>
<dbReference type="KEGG" id="cari:FNU76_01780"/>
<name>A0A516SAK8_9NEIS</name>
<dbReference type="Gene3D" id="3.40.390.10">
    <property type="entry name" value="Collagenase (Catalytic Domain)"/>
    <property type="match status" value="1"/>
</dbReference>
<dbReference type="SUPFAM" id="SSF55486">
    <property type="entry name" value="Metalloproteases ('zincins'), catalytic domain"/>
    <property type="match status" value="1"/>
</dbReference>
<reference evidence="2" key="1">
    <citation type="submission" date="2019-07" db="EMBL/GenBank/DDBJ databases">
        <title>Chitinimonas sp. nov., isolated from Ny-Alesund, arctica soil.</title>
        <authorList>
            <person name="Xu Q."/>
            <person name="Peng F."/>
        </authorList>
    </citation>
    <scope>NUCLEOTIDE SEQUENCE [LARGE SCALE GENOMIC DNA]</scope>
    <source>
        <strain evidence="2">R3-44</strain>
    </source>
</reference>
<protein>
    <submittedName>
        <fullName evidence="1">Uncharacterized protein</fullName>
    </submittedName>
</protein>
<gene>
    <name evidence="1" type="ORF">FNU76_01780</name>
</gene>
<organism evidence="1 2">
    <name type="scientific">Chitinimonas arctica</name>
    <dbReference type="NCBI Taxonomy" id="2594795"/>
    <lineage>
        <taxon>Bacteria</taxon>
        <taxon>Pseudomonadati</taxon>
        <taxon>Pseudomonadota</taxon>
        <taxon>Betaproteobacteria</taxon>
        <taxon>Neisseriales</taxon>
        <taxon>Chitinibacteraceae</taxon>
        <taxon>Chitinimonas</taxon>
    </lineage>
</organism>
<dbReference type="Proteomes" id="UP000317550">
    <property type="component" value="Chromosome"/>
</dbReference>
<dbReference type="RefSeq" id="WP_143856110.1">
    <property type="nucleotide sequence ID" value="NZ_CP041730.1"/>
</dbReference>
<dbReference type="EMBL" id="CP041730">
    <property type="protein sequence ID" value="QDQ25185.1"/>
    <property type="molecule type" value="Genomic_DNA"/>
</dbReference>
<dbReference type="InterPro" id="IPR024079">
    <property type="entry name" value="MetalloPept_cat_dom_sf"/>
</dbReference>
<dbReference type="AlphaFoldDB" id="A0A516SAK8"/>
<evidence type="ECO:0000313" key="2">
    <source>
        <dbReference type="Proteomes" id="UP000317550"/>
    </source>
</evidence>
<keyword evidence="2" id="KW-1185">Reference proteome</keyword>
<sequence length="149" mass="16816">MPPFHEFNHFEPNYQPGAVIKYSFMSSLPFEYRYNGEPYERAQFAPFTAQQIAATNELLTTISKYINVTFVQTSGSDADIRLGTSVLKLVPGVPDSAVGVMDTVNDSLGFHHQNILIEPTLSGYPWSANQQFWYKAVIHEVLHALVWCT</sequence>